<dbReference type="AlphaFoldDB" id="A0A0A9HUT1"/>
<protein>
    <submittedName>
        <fullName evidence="1">Uncharacterized protein</fullName>
    </submittedName>
</protein>
<reference evidence="1" key="1">
    <citation type="submission" date="2014-09" db="EMBL/GenBank/DDBJ databases">
        <authorList>
            <person name="Magalhaes I.L.F."/>
            <person name="Oliveira U."/>
            <person name="Santos F.R."/>
            <person name="Vidigal T.H.D.A."/>
            <person name="Brescovit A.D."/>
            <person name="Santos A.J."/>
        </authorList>
    </citation>
    <scope>NUCLEOTIDE SEQUENCE</scope>
    <source>
        <tissue evidence="1">Shoot tissue taken approximately 20 cm above the soil surface</tissue>
    </source>
</reference>
<proteinExistence type="predicted"/>
<organism evidence="1">
    <name type="scientific">Arundo donax</name>
    <name type="common">Giant reed</name>
    <name type="synonym">Donax arundinaceus</name>
    <dbReference type="NCBI Taxonomy" id="35708"/>
    <lineage>
        <taxon>Eukaryota</taxon>
        <taxon>Viridiplantae</taxon>
        <taxon>Streptophyta</taxon>
        <taxon>Embryophyta</taxon>
        <taxon>Tracheophyta</taxon>
        <taxon>Spermatophyta</taxon>
        <taxon>Magnoliopsida</taxon>
        <taxon>Liliopsida</taxon>
        <taxon>Poales</taxon>
        <taxon>Poaceae</taxon>
        <taxon>PACMAD clade</taxon>
        <taxon>Arundinoideae</taxon>
        <taxon>Arundineae</taxon>
        <taxon>Arundo</taxon>
    </lineage>
</organism>
<dbReference type="EMBL" id="GBRH01159295">
    <property type="protein sequence ID" value="JAE38601.1"/>
    <property type="molecule type" value="Transcribed_RNA"/>
</dbReference>
<reference evidence="1" key="2">
    <citation type="journal article" date="2015" name="Data Brief">
        <title>Shoot transcriptome of the giant reed, Arundo donax.</title>
        <authorList>
            <person name="Barrero R.A."/>
            <person name="Guerrero F.D."/>
            <person name="Moolhuijzen P."/>
            <person name="Goolsby J.A."/>
            <person name="Tidwell J."/>
            <person name="Bellgard S.E."/>
            <person name="Bellgard M.I."/>
        </authorList>
    </citation>
    <scope>NUCLEOTIDE SEQUENCE</scope>
    <source>
        <tissue evidence="1">Shoot tissue taken approximately 20 cm above the soil surface</tissue>
    </source>
</reference>
<accession>A0A0A9HUT1</accession>
<evidence type="ECO:0000313" key="1">
    <source>
        <dbReference type="EMBL" id="JAE38601.1"/>
    </source>
</evidence>
<name>A0A0A9HUT1_ARUDO</name>
<sequence length="54" mass="6080">MIYYYCCAYYVGILGNIHGNRGMLSLLYACLKILLYDGFRNLECGCLCNVEGVS</sequence>